<keyword evidence="3" id="KW-1185">Reference proteome</keyword>
<feature type="chain" id="PRO_5043317065" description="Fibronectin type-III domain-containing protein" evidence="1">
    <location>
        <begin position="25"/>
        <end position="316"/>
    </location>
</feature>
<evidence type="ECO:0000256" key="1">
    <source>
        <dbReference type="SAM" id="SignalP"/>
    </source>
</evidence>
<dbReference type="AlphaFoldDB" id="A0AAV8WFC9"/>
<dbReference type="Proteomes" id="UP001159042">
    <property type="component" value="Unassembled WGS sequence"/>
</dbReference>
<dbReference type="EMBL" id="JANEYG010000002">
    <property type="protein sequence ID" value="KAJ8925234.1"/>
    <property type="molecule type" value="Genomic_DNA"/>
</dbReference>
<dbReference type="SUPFAM" id="SSF49265">
    <property type="entry name" value="Fibronectin type III"/>
    <property type="match status" value="1"/>
</dbReference>
<sequence>MMTKKLLITVSLVQFLVFQYQVFGQDDCVPKSVQNIEILSNTTLVWKLDASEACDVTNFIIDIVGEKKYNYNITNSFLDVSFLGICGIWNFTIIPISSEVSGSAATLETYVPLPTDADLSLGFVSYSQPEGNLVMEWDLKNRTLGDCSVRYRLTINDTARNTTQEMYLKDTFFTFNDTFPCTIYSIVLRAVNMAHPRIEGRSSTTMKYRPGDQGPGLQIPPTLKVINAQTTSFNLTVGLDGYNNVCPLKALFVDGGSYFNKTVSLLGLEAIESANVQIDSLLPNKMYYFNVSIQNSKGWSMPGQFAVQTLDLTSCD</sequence>
<dbReference type="InterPro" id="IPR036116">
    <property type="entry name" value="FN3_sf"/>
</dbReference>
<gene>
    <name evidence="2" type="ORF">NQ315_001420</name>
</gene>
<accession>A0AAV8WFC9</accession>
<organism evidence="2 3">
    <name type="scientific">Exocentrus adspersus</name>
    <dbReference type="NCBI Taxonomy" id="1586481"/>
    <lineage>
        <taxon>Eukaryota</taxon>
        <taxon>Metazoa</taxon>
        <taxon>Ecdysozoa</taxon>
        <taxon>Arthropoda</taxon>
        <taxon>Hexapoda</taxon>
        <taxon>Insecta</taxon>
        <taxon>Pterygota</taxon>
        <taxon>Neoptera</taxon>
        <taxon>Endopterygota</taxon>
        <taxon>Coleoptera</taxon>
        <taxon>Polyphaga</taxon>
        <taxon>Cucujiformia</taxon>
        <taxon>Chrysomeloidea</taxon>
        <taxon>Cerambycidae</taxon>
        <taxon>Lamiinae</taxon>
        <taxon>Acanthocinini</taxon>
        <taxon>Exocentrus</taxon>
    </lineage>
</organism>
<evidence type="ECO:0000313" key="3">
    <source>
        <dbReference type="Proteomes" id="UP001159042"/>
    </source>
</evidence>
<name>A0AAV8WFC9_9CUCU</name>
<keyword evidence="1" id="KW-0732">Signal</keyword>
<reference evidence="2 3" key="1">
    <citation type="journal article" date="2023" name="Insect Mol. Biol.">
        <title>Genome sequencing provides insights into the evolution of gene families encoding plant cell wall-degrading enzymes in longhorned beetles.</title>
        <authorList>
            <person name="Shin N.R."/>
            <person name="Okamura Y."/>
            <person name="Kirsch R."/>
            <person name="Pauchet Y."/>
        </authorList>
    </citation>
    <scope>NUCLEOTIDE SEQUENCE [LARGE SCALE GENOMIC DNA]</scope>
    <source>
        <strain evidence="2">EAD_L_NR</strain>
    </source>
</reference>
<protein>
    <recommendedName>
        <fullName evidence="4">Fibronectin type-III domain-containing protein</fullName>
    </recommendedName>
</protein>
<comment type="caution">
    <text evidence="2">The sequence shown here is derived from an EMBL/GenBank/DDBJ whole genome shotgun (WGS) entry which is preliminary data.</text>
</comment>
<feature type="signal peptide" evidence="1">
    <location>
        <begin position="1"/>
        <end position="24"/>
    </location>
</feature>
<proteinExistence type="predicted"/>
<evidence type="ECO:0008006" key="4">
    <source>
        <dbReference type="Google" id="ProtNLM"/>
    </source>
</evidence>
<evidence type="ECO:0000313" key="2">
    <source>
        <dbReference type="EMBL" id="KAJ8925234.1"/>
    </source>
</evidence>